<accession>A0A3N4PDV3</accession>
<dbReference type="AlphaFoldDB" id="A0A3N4PDV3"/>
<protein>
    <submittedName>
        <fullName evidence="1">Uncharacterized protein</fullName>
    </submittedName>
</protein>
<keyword evidence="2" id="KW-1185">Reference proteome</keyword>
<dbReference type="Proteomes" id="UP000281332">
    <property type="component" value="Unassembled WGS sequence"/>
</dbReference>
<name>A0A3N4PDV3_9GAMM</name>
<evidence type="ECO:0000313" key="2">
    <source>
        <dbReference type="Proteomes" id="UP000281332"/>
    </source>
</evidence>
<reference evidence="1 2" key="1">
    <citation type="submission" date="2018-11" db="EMBL/GenBank/DDBJ databases">
        <title>Whole genome sequencing of Pantoea sp. RIT388.</title>
        <authorList>
            <person name="Gan H.M."/>
            <person name="Hudson A.O."/>
        </authorList>
    </citation>
    <scope>NUCLEOTIDE SEQUENCE [LARGE SCALE GENOMIC DNA]</scope>
    <source>
        <strain evidence="1 2">RIT388</strain>
    </source>
</reference>
<proteinExistence type="predicted"/>
<dbReference type="RefSeq" id="WP_123799805.1">
    <property type="nucleotide sequence ID" value="NZ_RMVG01000003.1"/>
</dbReference>
<comment type="caution">
    <text evidence="1">The sequence shown here is derived from an EMBL/GenBank/DDBJ whole genome shotgun (WGS) entry which is preliminary data.</text>
</comment>
<gene>
    <name evidence="1" type="ORF">BBB56_06095</name>
</gene>
<dbReference type="EMBL" id="RMVG01000003">
    <property type="protein sequence ID" value="RPE02971.1"/>
    <property type="molecule type" value="Genomic_DNA"/>
</dbReference>
<dbReference type="OrthoDB" id="6540185at2"/>
<organism evidence="1 2">
    <name type="scientific">Candidatus Pantoea deserta</name>
    <dbReference type="NCBI Taxonomy" id="1869313"/>
    <lineage>
        <taxon>Bacteria</taxon>
        <taxon>Pseudomonadati</taxon>
        <taxon>Pseudomonadota</taxon>
        <taxon>Gammaproteobacteria</taxon>
        <taxon>Enterobacterales</taxon>
        <taxon>Erwiniaceae</taxon>
        <taxon>Pantoea</taxon>
    </lineage>
</organism>
<evidence type="ECO:0000313" key="1">
    <source>
        <dbReference type="EMBL" id="RPE02971.1"/>
    </source>
</evidence>
<sequence length="78" mass="8747">MGRRSTWTQQELEYVERVAGKVPAPVIARAINKPLSTLKTKANVMGLGLHVPKRILEKHWPEYLRKNGGSHAANLVHP</sequence>